<dbReference type="Pfam" id="PF04909">
    <property type="entry name" value="Amidohydro_2"/>
    <property type="match status" value="1"/>
</dbReference>
<dbReference type="Gene3D" id="3.20.20.140">
    <property type="entry name" value="Metal-dependent hydrolases"/>
    <property type="match status" value="1"/>
</dbReference>
<organism evidence="3 4">
    <name type="scientific">Chitinophaga polysaccharea</name>
    <dbReference type="NCBI Taxonomy" id="1293035"/>
    <lineage>
        <taxon>Bacteria</taxon>
        <taxon>Pseudomonadati</taxon>
        <taxon>Bacteroidota</taxon>
        <taxon>Chitinophagia</taxon>
        <taxon>Chitinophagales</taxon>
        <taxon>Chitinophagaceae</taxon>
        <taxon>Chitinophaga</taxon>
    </lineage>
</organism>
<dbReference type="SUPFAM" id="SSF51556">
    <property type="entry name" value="Metallo-dependent hydrolases"/>
    <property type="match status" value="1"/>
</dbReference>
<evidence type="ECO:0000313" key="3">
    <source>
        <dbReference type="EMBL" id="TWF44869.1"/>
    </source>
</evidence>
<protein>
    <recommendedName>
        <fullName evidence="2">Amidohydrolase-related domain-containing protein</fullName>
    </recommendedName>
</protein>
<proteinExistence type="predicted"/>
<dbReference type="EMBL" id="VIWO01000001">
    <property type="protein sequence ID" value="TWF44869.1"/>
    <property type="molecule type" value="Genomic_DNA"/>
</dbReference>
<evidence type="ECO:0000313" key="4">
    <source>
        <dbReference type="Proteomes" id="UP000320811"/>
    </source>
</evidence>
<sequence length="291" mass="32297">MSFISLSFTAIFLTSNGQSPAIHYNGKIIDLHVHIGLDEQETKSMSTTQANSLRDILSFMKSIPIDKIGIITMAHKGDMADTRRRNDSIIALSKQYPSLIPICSVHPMDGEEAFVEMARIQKKGVQIIKLHPNTQHFDVSAPEVAAVARKAGELHMILLFDSYSLEDPGEIGKLVLLAATHPDARFIFAHMGLMNFSQLLVIDGLKKYPWFKSNIWMDLSAIAPVLGDSPFREQLVWTIRKIGITQFLFGSDFPIFSPGEAIKGLHAMGLTAAEEKQVCYTNACTLLQIQP</sequence>
<gene>
    <name evidence="3" type="ORF">FHW36_101792</name>
</gene>
<dbReference type="Proteomes" id="UP000320811">
    <property type="component" value="Unassembled WGS sequence"/>
</dbReference>
<dbReference type="GO" id="GO:0016787">
    <property type="term" value="F:hydrolase activity"/>
    <property type="evidence" value="ECO:0007669"/>
    <property type="project" value="InterPro"/>
</dbReference>
<evidence type="ECO:0000259" key="2">
    <source>
        <dbReference type="Pfam" id="PF04909"/>
    </source>
</evidence>
<accession>A0A561Q3F7</accession>
<name>A0A561Q3F7_9BACT</name>
<dbReference type="GO" id="GO:0016831">
    <property type="term" value="F:carboxy-lyase activity"/>
    <property type="evidence" value="ECO:0007669"/>
    <property type="project" value="InterPro"/>
</dbReference>
<keyword evidence="1" id="KW-0456">Lyase</keyword>
<dbReference type="AlphaFoldDB" id="A0A561Q3F7"/>
<evidence type="ECO:0000256" key="1">
    <source>
        <dbReference type="ARBA" id="ARBA00023239"/>
    </source>
</evidence>
<dbReference type="InterPro" id="IPR006680">
    <property type="entry name" value="Amidohydro-rel"/>
</dbReference>
<keyword evidence="4" id="KW-1185">Reference proteome</keyword>
<dbReference type="InterPro" id="IPR032465">
    <property type="entry name" value="ACMSD"/>
</dbReference>
<dbReference type="PANTHER" id="PTHR21240">
    <property type="entry name" value="2-AMINO-3-CARBOXYLMUCONATE-6-SEMIALDEHYDE DECARBOXYLASE"/>
    <property type="match status" value="1"/>
</dbReference>
<feature type="domain" description="Amidohydrolase-related" evidence="2">
    <location>
        <begin position="29"/>
        <end position="287"/>
    </location>
</feature>
<comment type="caution">
    <text evidence="3">The sequence shown here is derived from an EMBL/GenBank/DDBJ whole genome shotgun (WGS) entry which is preliminary data.</text>
</comment>
<dbReference type="CDD" id="cd01292">
    <property type="entry name" value="metallo-dependent_hydrolases"/>
    <property type="match status" value="1"/>
</dbReference>
<reference evidence="3 4" key="1">
    <citation type="submission" date="2019-06" db="EMBL/GenBank/DDBJ databases">
        <title>Sorghum-associated microbial communities from plants grown in Nebraska, USA.</title>
        <authorList>
            <person name="Schachtman D."/>
        </authorList>
    </citation>
    <scope>NUCLEOTIDE SEQUENCE [LARGE SCALE GENOMIC DNA]</scope>
    <source>
        <strain evidence="3 4">1209</strain>
    </source>
</reference>
<dbReference type="InterPro" id="IPR032466">
    <property type="entry name" value="Metal_Hydrolase"/>
</dbReference>